<dbReference type="InterPro" id="IPR015683">
    <property type="entry name" value="Ionotropic_Glu_rcpt"/>
</dbReference>
<keyword evidence="8" id="KW-0325">Glycoprotein</keyword>
<evidence type="ECO:0000256" key="9">
    <source>
        <dbReference type="ARBA" id="ARBA00023303"/>
    </source>
</evidence>
<evidence type="ECO:0000259" key="11">
    <source>
        <dbReference type="SMART" id="SM00062"/>
    </source>
</evidence>
<reference evidence="13 14" key="2">
    <citation type="submission" date="2018-03" db="EMBL/GenBank/DDBJ databases">
        <title>The ancient ancestry and fast evolution of plastids.</title>
        <authorList>
            <person name="Moore K.R."/>
            <person name="Magnabosco C."/>
            <person name="Momper L."/>
            <person name="Gold D.A."/>
            <person name="Bosak T."/>
            <person name="Fournier G.P."/>
        </authorList>
    </citation>
    <scope>NUCLEOTIDE SEQUENCE [LARGE SCALE GENOMIC DNA]</scope>
    <source>
        <strain evidence="13 14">ULC007</strain>
    </source>
</reference>
<proteinExistence type="predicted"/>
<dbReference type="GO" id="GO:0015276">
    <property type="term" value="F:ligand-gated monoatomic ion channel activity"/>
    <property type="evidence" value="ECO:0007669"/>
    <property type="project" value="InterPro"/>
</dbReference>
<keyword evidence="2" id="KW-0813">Transport</keyword>
<keyword evidence="7" id="KW-0675">Receptor</keyword>
<comment type="caution">
    <text evidence="13">The sequence shown here is derived from an EMBL/GenBank/DDBJ whole genome shotgun (WGS) entry which is preliminary data.</text>
</comment>
<evidence type="ECO:0000256" key="4">
    <source>
        <dbReference type="ARBA" id="ARBA00022989"/>
    </source>
</evidence>
<feature type="transmembrane region" description="Helical" evidence="10">
    <location>
        <begin position="279"/>
        <end position="299"/>
    </location>
</feature>
<evidence type="ECO:0000256" key="6">
    <source>
        <dbReference type="ARBA" id="ARBA00023136"/>
    </source>
</evidence>
<name>A0A2T1DDR3_9CYAN</name>
<organism evidence="13 14">
    <name type="scientific">Phormidesmis priestleyi ULC007</name>
    <dbReference type="NCBI Taxonomy" id="1920490"/>
    <lineage>
        <taxon>Bacteria</taxon>
        <taxon>Bacillati</taxon>
        <taxon>Cyanobacteriota</taxon>
        <taxon>Cyanophyceae</taxon>
        <taxon>Leptolyngbyales</taxon>
        <taxon>Leptolyngbyaceae</taxon>
        <taxon>Phormidesmis</taxon>
    </lineage>
</organism>
<dbReference type="SUPFAM" id="SSF53850">
    <property type="entry name" value="Periplasmic binding protein-like II"/>
    <property type="match status" value="1"/>
</dbReference>
<evidence type="ECO:0000256" key="5">
    <source>
        <dbReference type="ARBA" id="ARBA00023065"/>
    </source>
</evidence>
<dbReference type="Gene3D" id="1.10.287.70">
    <property type="match status" value="1"/>
</dbReference>
<gene>
    <name evidence="13" type="ORF">C7B65_14965</name>
</gene>
<keyword evidence="9" id="KW-0407">Ion channel</keyword>
<feature type="transmembrane region" description="Helical" evidence="10">
    <location>
        <begin position="248"/>
        <end position="267"/>
    </location>
</feature>
<evidence type="ECO:0000256" key="1">
    <source>
        <dbReference type="ARBA" id="ARBA00004141"/>
    </source>
</evidence>
<dbReference type="Gene3D" id="3.40.190.10">
    <property type="entry name" value="Periplasmic binding protein-like II"/>
    <property type="match status" value="3"/>
</dbReference>
<dbReference type="GO" id="GO:0016020">
    <property type="term" value="C:membrane"/>
    <property type="evidence" value="ECO:0007669"/>
    <property type="project" value="UniProtKB-SubCell"/>
</dbReference>
<feature type="domain" description="Ionotropic glutamate receptor C-terminal" evidence="12">
    <location>
        <begin position="108"/>
        <end position="431"/>
    </location>
</feature>
<feature type="transmembrane region" description="Helical" evidence="10">
    <location>
        <begin position="215"/>
        <end position="236"/>
    </location>
</feature>
<evidence type="ECO:0000256" key="3">
    <source>
        <dbReference type="ARBA" id="ARBA00022692"/>
    </source>
</evidence>
<protein>
    <submittedName>
        <fullName evidence="13">ABC transporter substrate-binding protein</fullName>
    </submittedName>
</protein>
<keyword evidence="5" id="KW-0406">Ion transport</keyword>
<evidence type="ECO:0000259" key="12">
    <source>
        <dbReference type="SMART" id="SM00079"/>
    </source>
</evidence>
<comment type="subcellular location">
    <subcellularLocation>
        <location evidence="1">Membrane</location>
        <topology evidence="1">Multi-pass membrane protein</topology>
    </subcellularLocation>
</comment>
<dbReference type="SMART" id="SM00079">
    <property type="entry name" value="PBPe"/>
    <property type="match status" value="1"/>
</dbReference>
<evidence type="ECO:0000256" key="7">
    <source>
        <dbReference type="ARBA" id="ARBA00023170"/>
    </source>
</evidence>
<keyword evidence="14" id="KW-1185">Reference proteome</keyword>
<keyword evidence="6 10" id="KW-0472">Membrane</keyword>
<dbReference type="AlphaFoldDB" id="A0A2T1DDR3"/>
<dbReference type="OrthoDB" id="9799090at2"/>
<keyword evidence="4 10" id="KW-1133">Transmembrane helix</keyword>
<evidence type="ECO:0000256" key="8">
    <source>
        <dbReference type="ARBA" id="ARBA00023180"/>
    </source>
</evidence>
<evidence type="ECO:0000256" key="2">
    <source>
        <dbReference type="ARBA" id="ARBA00022448"/>
    </source>
</evidence>
<feature type="domain" description="Solute-binding protein family 3/N-terminal" evidence="11">
    <location>
        <begin position="102"/>
        <end position="432"/>
    </location>
</feature>
<sequence>MRQRFSPRQRFRNTGYNILVSLWQTVKAKRYLISCLIQRNDRTPLSAISDRPQSCAKRWQDKARRALIALLLLTVLFVASPAHTQSPSPSPELPPAANSAQPLRIATRFIKPDVFEKDGQIVGFSADLGRSILEQLQRKAELKTYTNVPEILNAISLGQADLGIAAIAITRQREQDFDFSHPILSGGLQIMVLDRDEQTRHSERKLLQRLLDPSLLRLFGIVTLLMLIPVHIVWYFERNNKELIDNPSYLPGIFQALWWTMLALVGQAEEMPKRAVARVIALFWVFVGIVFVAYFTAIMTAELTVQELQGSIQGLSDLQNRPVAVVADSEALDYLQKQNLQVIEFPQPEQAYEALLAKKVDALVAPRPLLLYYASHERRDRVQIVGTPFRDQFYSIVMPRDSPYRKPINQAILTLKENGTYAEIYRKWFGVRPQD</sequence>
<reference evidence="13 14" key="1">
    <citation type="submission" date="2018-02" db="EMBL/GenBank/DDBJ databases">
        <authorList>
            <person name="Cohen D.B."/>
            <person name="Kent A.D."/>
        </authorList>
    </citation>
    <scope>NUCLEOTIDE SEQUENCE [LARGE SCALE GENOMIC DNA]</scope>
    <source>
        <strain evidence="13 14">ULC007</strain>
    </source>
</reference>
<dbReference type="Pfam" id="PF00497">
    <property type="entry name" value="SBP_bac_3"/>
    <property type="match status" value="1"/>
</dbReference>
<dbReference type="InterPro" id="IPR001638">
    <property type="entry name" value="Solute-binding_3/MltF_N"/>
</dbReference>
<dbReference type="Proteomes" id="UP000238634">
    <property type="component" value="Unassembled WGS sequence"/>
</dbReference>
<accession>A0A2T1DDR3</accession>
<dbReference type="STRING" id="1920490.GCA_001895925_00381"/>
<dbReference type="EMBL" id="PVWG01000016">
    <property type="protein sequence ID" value="PSB18593.1"/>
    <property type="molecule type" value="Genomic_DNA"/>
</dbReference>
<keyword evidence="3 10" id="KW-0812">Transmembrane</keyword>
<dbReference type="SUPFAM" id="SSF81324">
    <property type="entry name" value="Voltage-gated potassium channels"/>
    <property type="match status" value="1"/>
</dbReference>
<evidence type="ECO:0000256" key="10">
    <source>
        <dbReference type="SAM" id="Phobius"/>
    </source>
</evidence>
<dbReference type="SMART" id="SM00062">
    <property type="entry name" value="PBPb"/>
    <property type="match status" value="1"/>
</dbReference>
<evidence type="ECO:0000313" key="13">
    <source>
        <dbReference type="EMBL" id="PSB18593.1"/>
    </source>
</evidence>
<evidence type="ECO:0000313" key="14">
    <source>
        <dbReference type="Proteomes" id="UP000238634"/>
    </source>
</evidence>
<dbReference type="InterPro" id="IPR001320">
    <property type="entry name" value="Iontro_rcpt_C"/>
</dbReference>
<dbReference type="PANTHER" id="PTHR18966">
    <property type="entry name" value="IONOTROPIC GLUTAMATE RECEPTOR"/>
    <property type="match status" value="1"/>
</dbReference>
<dbReference type="Pfam" id="PF00060">
    <property type="entry name" value="Lig_chan"/>
    <property type="match status" value="1"/>
</dbReference>